<keyword evidence="2" id="KW-1185">Reference proteome</keyword>
<protein>
    <submittedName>
        <fullName evidence="1">Uncharacterized protein</fullName>
    </submittedName>
</protein>
<accession>A0ABR3YGR9</accession>
<dbReference type="EMBL" id="JAVDPF010000001">
    <property type="protein sequence ID" value="KAL1886624.1"/>
    <property type="molecule type" value="Genomic_DNA"/>
</dbReference>
<comment type="caution">
    <text evidence="1">The sequence shown here is derived from an EMBL/GenBank/DDBJ whole genome shotgun (WGS) entry which is preliminary data.</text>
</comment>
<proteinExistence type="predicted"/>
<dbReference type="Proteomes" id="UP001583193">
    <property type="component" value="Unassembled WGS sequence"/>
</dbReference>
<gene>
    <name evidence="1" type="ORF">Plec18167_000556</name>
</gene>
<name>A0ABR3YGR9_9EURO</name>
<organism evidence="1 2">
    <name type="scientific">Paecilomyces lecythidis</name>
    <dbReference type="NCBI Taxonomy" id="3004212"/>
    <lineage>
        <taxon>Eukaryota</taxon>
        <taxon>Fungi</taxon>
        <taxon>Dikarya</taxon>
        <taxon>Ascomycota</taxon>
        <taxon>Pezizomycotina</taxon>
        <taxon>Eurotiomycetes</taxon>
        <taxon>Eurotiomycetidae</taxon>
        <taxon>Eurotiales</taxon>
        <taxon>Thermoascaceae</taxon>
        <taxon>Paecilomyces</taxon>
    </lineage>
</organism>
<evidence type="ECO:0000313" key="2">
    <source>
        <dbReference type="Proteomes" id="UP001583193"/>
    </source>
</evidence>
<sequence length="270" mass="30645">MHAYQGFSKSFERFLRHVKQSKYYYALYWLFFPLKAGESIQNAWVRKFGNRDPENSPGALSLRTITSRDMTFGPYILPDLQSNIVFQSLVGSGDGLISGIFHSYLETAHSGIKDFGVACESGQAIERGDTVPDMGSYDLPPTAWEGHTLPVYMLKAPLENIEGVKVCRDRERISRLSHCIGMLIFYSNGEVEAIGQIRWDQDMSEMIPVPIQVQTGCEREEYVVRDIQALSPNHDERDGWKTVPSSGTIAWWSSWCGDEILIYDDKITKL</sequence>
<reference evidence="1 2" key="1">
    <citation type="journal article" date="2024" name="IMA Fungus">
        <title>IMA Genome - F19 : A genome assembly and annotation guide to empower mycologists, including annotated draft genome sequences of Ceratocystis pirilliformis, Diaporthe australafricana, Fusarium ophioides, Paecilomyces lecythidis, and Sporothrix stenoceras.</title>
        <authorList>
            <person name="Aylward J."/>
            <person name="Wilson A.M."/>
            <person name="Visagie C.M."/>
            <person name="Spraker J."/>
            <person name="Barnes I."/>
            <person name="Buitendag C."/>
            <person name="Ceriani C."/>
            <person name="Del Mar Angel L."/>
            <person name="du Plessis D."/>
            <person name="Fuchs T."/>
            <person name="Gasser K."/>
            <person name="Kramer D."/>
            <person name="Li W."/>
            <person name="Munsamy K."/>
            <person name="Piso A."/>
            <person name="Price J.L."/>
            <person name="Sonnekus B."/>
            <person name="Thomas C."/>
            <person name="van der Nest A."/>
            <person name="van Dijk A."/>
            <person name="van Heerden A."/>
            <person name="van Vuuren N."/>
            <person name="Yilmaz N."/>
            <person name="Duong T.A."/>
            <person name="van der Merwe N.A."/>
            <person name="Wingfield M.J."/>
            <person name="Wingfield B.D."/>
        </authorList>
    </citation>
    <scope>NUCLEOTIDE SEQUENCE [LARGE SCALE GENOMIC DNA]</scope>
    <source>
        <strain evidence="1 2">CMW 18167</strain>
    </source>
</reference>
<evidence type="ECO:0000313" key="1">
    <source>
        <dbReference type="EMBL" id="KAL1886624.1"/>
    </source>
</evidence>